<evidence type="ECO:0000259" key="1">
    <source>
        <dbReference type="Pfam" id="PF01814"/>
    </source>
</evidence>
<name>A0A1H7NPG0_9GAMM</name>
<organism evidence="2 3">
    <name type="scientific">Colwellia chukchiensis</name>
    <dbReference type="NCBI Taxonomy" id="641665"/>
    <lineage>
        <taxon>Bacteria</taxon>
        <taxon>Pseudomonadati</taxon>
        <taxon>Pseudomonadota</taxon>
        <taxon>Gammaproteobacteria</taxon>
        <taxon>Alteromonadales</taxon>
        <taxon>Colwelliaceae</taxon>
        <taxon>Colwellia</taxon>
    </lineage>
</organism>
<dbReference type="InterPro" id="IPR012312">
    <property type="entry name" value="Hemerythrin-like"/>
</dbReference>
<dbReference type="Proteomes" id="UP000199297">
    <property type="component" value="Unassembled WGS sequence"/>
</dbReference>
<evidence type="ECO:0000313" key="3">
    <source>
        <dbReference type="Proteomes" id="UP000199297"/>
    </source>
</evidence>
<dbReference type="EMBL" id="FOBI01000008">
    <property type="protein sequence ID" value="SEL24857.1"/>
    <property type="molecule type" value="Genomic_DNA"/>
</dbReference>
<dbReference type="RefSeq" id="WP_233143968.1">
    <property type="nucleotide sequence ID" value="NZ_FOBI01000008.1"/>
</dbReference>
<dbReference type="STRING" id="641665.GCA_002104455_03571"/>
<dbReference type="PANTHER" id="PTHR39966">
    <property type="entry name" value="BLL2471 PROTEIN-RELATED"/>
    <property type="match status" value="1"/>
</dbReference>
<sequence length="152" mass="17300">MMTSIPEFMTAKHRECDEVFIAAENAITDNNWPLAAQTFNQFAKELELHLQAEEEILFPEFEQATGITQGPTQVMRGEHQQMRALVADLTQALNEKNQQAYIGASETLMVLMQQHNMKEEMMLYPMTQQRVPAPEALLTRVTEHCTGTDISD</sequence>
<dbReference type="GO" id="GO:0005886">
    <property type="term" value="C:plasma membrane"/>
    <property type="evidence" value="ECO:0007669"/>
    <property type="project" value="TreeGrafter"/>
</dbReference>
<proteinExistence type="predicted"/>
<evidence type="ECO:0000313" key="2">
    <source>
        <dbReference type="EMBL" id="SEL24857.1"/>
    </source>
</evidence>
<reference evidence="3" key="1">
    <citation type="submission" date="2016-10" db="EMBL/GenBank/DDBJ databases">
        <authorList>
            <person name="Varghese N."/>
            <person name="Submissions S."/>
        </authorList>
    </citation>
    <scope>NUCLEOTIDE SEQUENCE [LARGE SCALE GENOMIC DNA]</scope>
    <source>
        <strain evidence="3">CGMCC 1.9127</strain>
    </source>
</reference>
<feature type="domain" description="Hemerythrin-like" evidence="1">
    <location>
        <begin position="7"/>
        <end position="126"/>
    </location>
</feature>
<dbReference type="PANTHER" id="PTHR39966:SF3">
    <property type="entry name" value="DUF438 DOMAIN-CONTAINING PROTEIN"/>
    <property type="match status" value="1"/>
</dbReference>
<dbReference type="CDD" id="cd12108">
    <property type="entry name" value="Hr-like"/>
    <property type="match status" value="1"/>
</dbReference>
<dbReference type="Pfam" id="PF01814">
    <property type="entry name" value="Hemerythrin"/>
    <property type="match status" value="1"/>
</dbReference>
<gene>
    <name evidence="2" type="ORF">SAMN05216262_10833</name>
</gene>
<keyword evidence="3" id="KW-1185">Reference proteome</keyword>
<accession>A0A1H7NPG0</accession>
<dbReference type="Gene3D" id="1.20.120.520">
    <property type="entry name" value="nmb1532 protein domain like"/>
    <property type="match status" value="1"/>
</dbReference>
<protein>
    <submittedName>
        <fullName evidence="2">Hemerythrin HHE cation binding domain-containing protein</fullName>
    </submittedName>
</protein>
<dbReference type="AlphaFoldDB" id="A0A1H7NPG0"/>